<sequence>MYQYGIVPWVEINKSWYCLLQVSFSSYELDVKLDPLRGTMKPNETPVQTAIREAKEESFNVLDFSNVEHILARQKPVLGLYHVQLLFDYENAIQDILLAFDHQQKDKKEVDGLMLFTQEKGPPKGVRISSQVESMLQNIPAKIPVKMKKRQNLTCVSFVAEPVSDPATSCTTVIVKHYFTKFVHRLQKEEGFRKKFIQQMIVQKLIDYPQDLDAVREKLKDDRDSFRVIKKKWKRMKKMMTKK</sequence>
<dbReference type="InterPro" id="IPR015797">
    <property type="entry name" value="NUDIX_hydrolase-like_dom_sf"/>
</dbReference>
<dbReference type="Proteomes" id="UP000816034">
    <property type="component" value="Unassembled WGS sequence"/>
</dbReference>
<dbReference type="GeneID" id="68102856"/>
<dbReference type="EMBL" id="PYSW02000042">
    <property type="protein sequence ID" value="KAG2374825.1"/>
    <property type="molecule type" value="Genomic_DNA"/>
</dbReference>
<organism evidence="1 2">
    <name type="scientific">Naegleria lovaniensis</name>
    <name type="common">Amoeba</name>
    <dbReference type="NCBI Taxonomy" id="51637"/>
    <lineage>
        <taxon>Eukaryota</taxon>
        <taxon>Discoba</taxon>
        <taxon>Heterolobosea</taxon>
        <taxon>Tetramitia</taxon>
        <taxon>Eutetramitia</taxon>
        <taxon>Vahlkampfiidae</taxon>
        <taxon>Naegleria</taxon>
    </lineage>
</organism>
<evidence type="ECO:0000313" key="2">
    <source>
        <dbReference type="Proteomes" id="UP000816034"/>
    </source>
</evidence>
<dbReference type="RefSeq" id="XP_044543999.1">
    <property type="nucleotide sequence ID" value="XM_044685943.1"/>
</dbReference>
<protein>
    <recommendedName>
        <fullName evidence="3">Nudix hydrolase domain-containing protein</fullName>
    </recommendedName>
</protein>
<accession>A0AA88KDM1</accession>
<reference evidence="1 2" key="1">
    <citation type="journal article" date="2018" name="BMC Genomics">
        <title>The genome of Naegleria lovaniensis, the basis for a comparative approach to unravel pathogenicity factors of the human pathogenic amoeba N. fowleri.</title>
        <authorList>
            <person name="Liechti N."/>
            <person name="Schurch N."/>
            <person name="Bruggmann R."/>
            <person name="Wittwer M."/>
        </authorList>
    </citation>
    <scope>NUCLEOTIDE SEQUENCE [LARGE SCALE GENOMIC DNA]</scope>
    <source>
        <strain evidence="1 2">ATCC 30569</strain>
    </source>
</reference>
<dbReference type="SUPFAM" id="SSF55811">
    <property type="entry name" value="Nudix"/>
    <property type="match status" value="1"/>
</dbReference>
<keyword evidence="2" id="KW-1185">Reference proteome</keyword>
<name>A0AA88KDM1_NAELO</name>
<evidence type="ECO:0000313" key="1">
    <source>
        <dbReference type="EMBL" id="KAG2374825.1"/>
    </source>
</evidence>
<comment type="caution">
    <text evidence="1">The sequence shown here is derived from an EMBL/GenBank/DDBJ whole genome shotgun (WGS) entry which is preliminary data.</text>
</comment>
<dbReference type="AlphaFoldDB" id="A0AA88KDM1"/>
<gene>
    <name evidence="1" type="ORF">C9374_010402</name>
</gene>
<proteinExistence type="predicted"/>
<evidence type="ECO:0008006" key="3">
    <source>
        <dbReference type="Google" id="ProtNLM"/>
    </source>
</evidence>